<proteinExistence type="predicted"/>
<reference evidence="8" key="1">
    <citation type="journal article" date="2014" name="Int. J. Syst. Evol. Microbiol.">
        <title>Complete genome sequence of Corynebacterium casei LMG S-19264T (=DSM 44701T), isolated from a smear-ripened cheese.</title>
        <authorList>
            <consortium name="US DOE Joint Genome Institute (JGI-PGF)"/>
            <person name="Walter F."/>
            <person name="Albersmeier A."/>
            <person name="Kalinowski J."/>
            <person name="Ruckert C."/>
        </authorList>
    </citation>
    <scope>NUCLEOTIDE SEQUENCE</scope>
    <source>
        <strain evidence="8">JCM 14265</strain>
    </source>
</reference>
<feature type="region of interest" description="Disordered" evidence="7">
    <location>
        <begin position="114"/>
        <end position="178"/>
    </location>
</feature>
<feature type="region of interest" description="Disordered" evidence="7">
    <location>
        <begin position="1"/>
        <end position="36"/>
    </location>
</feature>
<dbReference type="GO" id="GO:0006364">
    <property type="term" value="P:rRNA processing"/>
    <property type="evidence" value="ECO:0007669"/>
    <property type="project" value="UniProtKB-KW"/>
</dbReference>
<dbReference type="Gene3D" id="3.40.50.300">
    <property type="entry name" value="P-loop containing nucleotide triphosphate hydrolases"/>
    <property type="match status" value="1"/>
</dbReference>
<evidence type="ECO:0000256" key="5">
    <source>
        <dbReference type="ARBA" id="ARBA00022777"/>
    </source>
</evidence>
<dbReference type="GO" id="GO:0004017">
    <property type="term" value="F:AMP kinase activity"/>
    <property type="evidence" value="ECO:0007669"/>
    <property type="project" value="InterPro"/>
</dbReference>
<dbReference type="GO" id="GO:0005524">
    <property type="term" value="F:ATP binding"/>
    <property type="evidence" value="ECO:0007669"/>
    <property type="project" value="UniProtKB-KW"/>
</dbReference>
<dbReference type="EMBL" id="BAAADQ010000002">
    <property type="protein sequence ID" value="GAA0535379.1"/>
    <property type="molecule type" value="Genomic_DNA"/>
</dbReference>
<gene>
    <name evidence="8" type="ORF">GCM10008994_07990</name>
</gene>
<evidence type="ECO:0000313" key="8">
    <source>
        <dbReference type="EMBL" id="GAA0535379.1"/>
    </source>
</evidence>
<dbReference type="SUPFAM" id="SSF52540">
    <property type="entry name" value="P-loop containing nucleoside triphosphate hydrolases"/>
    <property type="match status" value="1"/>
</dbReference>
<dbReference type="Proteomes" id="UP001501425">
    <property type="component" value="Unassembled WGS sequence"/>
</dbReference>
<keyword evidence="3" id="KW-0808">Transferase</keyword>
<dbReference type="PANTHER" id="PTHR12595">
    <property type="entry name" value="POS9-ACTIVATING FACTOR FAP7-RELATED"/>
    <property type="match status" value="1"/>
</dbReference>
<keyword evidence="1" id="KW-0690">Ribosome biogenesis</keyword>
<evidence type="ECO:0000256" key="6">
    <source>
        <dbReference type="ARBA" id="ARBA00022840"/>
    </source>
</evidence>
<organism evidence="8 9">
    <name type="scientific">Halorubrum ejinorense</name>
    <dbReference type="NCBI Taxonomy" id="425309"/>
    <lineage>
        <taxon>Archaea</taxon>
        <taxon>Methanobacteriati</taxon>
        <taxon>Methanobacteriota</taxon>
        <taxon>Stenosarchaea group</taxon>
        <taxon>Halobacteria</taxon>
        <taxon>Halobacteriales</taxon>
        <taxon>Haloferacaceae</taxon>
        <taxon>Halorubrum</taxon>
    </lineage>
</organism>
<dbReference type="AlphaFoldDB" id="A0AAV3SPI4"/>
<evidence type="ECO:0000256" key="1">
    <source>
        <dbReference type="ARBA" id="ARBA00022517"/>
    </source>
</evidence>
<dbReference type="GO" id="GO:0016887">
    <property type="term" value="F:ATP hydrolysis activity"/>
    <property type="evidence" value="ECO:0007669"/>
    <property type="project" value="InterPro"/>
</dbReference>
<evidence type="ECO:0000256" key="3">
    <source>
        <dbReference type="ARBA" id="ARBA00022679"/>
    </source>
</evidence>
<dbReference type="InterPro" id="IPR020618">
    <property type="entry name" value="Adenyl_kinase_AK6"/>
</dbReference>
<dbReference type="InterPro" id="IPR027417">
    <property type="entry name" value="P-loop_NTPase"/>
</dbReference>
<keyword evidence="6" id="KW-0067">ATP-binding</keyword>
<keyword evidence="4" id="KW-0547">Nucleotide-binding</keyword>
<keyword evidence="5 8" id="KW-0418">Kinase</keyword>
<protein>
    <submittedName>
        <fullName evidence="8">Adenylate kinase family protein</fullName>
    </submittedName>
</protein>
<reference evidence="8" key="2">
    <citation type="submission" date="2023-12" db="EMBL/GenBank/DDBJ databases">
        <authorList>
            <person name="Sun Q."/>
            <person name="Inoue M."/>
        </authorList>
    </citation>
    <scope>NUCLEOTIDE SEQUENCE</scope>
    <source>
        <strain evidence="8">JCM 14265</strain>
    </source>
</reference>
<keyword evidence="2" id="KW-0698">rRNA processing</keyword>
<feature type="compositionally biased region" description="Basic and acidic residues" evidence="7">
    <location>
        <begin position="141"/>
        <end position="178"/>
    </location>
</feature>
<evidence type="ECO:0000256" key="4">
    <source>
        <dbReference type="ARBA" id="ARBA00022741"/>
    </source>
</evidence>
<evidence type="ECO:0000256" key="2">
    <source>
        <dbReference type="ARBA" id="ARBA00022552"/>
    </source>
</evidence>
<name>A0AAV3SPI4_9EURY</name>
<feature type="compositionally biased region" description="Basic and acidic residues" evidence="7">
    <location>
        <begin position="1"/>
        <end position="13"/>
    </location>
</feature>
<evidence type="ECO:0000256" key="7">
    <source>
        <dbReference type="SAM" id="MobiDB-lite"/>
    </source>
</evidence>
<dbReference type="PANTHER" id="PTHR12595:SF0">
    <property type="entry name" value="ADENYLATE KINASE ISOENZYME 6"/>
    <property type="match status" value="1"/>
</dbReference>
<sequence>MSGERSESDDSSRDGPAGRADRVAVTGTPGTGKTTATTLLEAEYDVIHLNERIKSDDDLWTERDADRDTLVADLDAVRTELGDWSGVLDSHLAHRFDADRVVVLRCHPETIESRLEARSESPETAAENAESDEPSRALARKARENAESDEPSRALARKARENAESDEPSRALARKARENAESEALDVILSEAVAEHGAENVYEVDATDRDPEAVADAIREAVEGEREPSAGTVDFIDYI</sequence>
<comment type="caution">
    <text evidence="8">The sequence shown here is derived from an EMBL/GenBank/DDBJ whole genome shotgun (WGS) entry which is preliminary data.</text>
</comment>
<accession>A0AAV3SPI4</accession>
<evidence type="ECO:0000313" key="9">
    <source>
        <dbReference type="Proteomes" id="UP001501425"/>
    </source>
</evidence>
<dbReference type="RefSeq" id="WP_379700544.1">
    <property type="nucleotide sequence ID" value="NZ_BAAADQ010000002.1"/>
</dbReference>
<dbReference type="Pfam" id="PF13238">
    <property type="entry name" value="AAA_18"/>
    <property type="match status" value="1"/>
</dbReference>
<feature type="compositionally biased region" description="Low complexity" evidence="7">
    <location>
        <begin position="26"/>
        <end position="36"/>
    </location>
</feature>